<dbReference type="SUPFAM" id="SSF103473">
    <property type="entry name" value="MFS general substrate transporter"/>
    <property type="match status" value="1"/>
</dbReference>
<organism evidence="9 10">
    <name type="scientific">Thermodesulfatator autotrophicus</name>
    <dbReference type="NCBI Taxonomy" id="1795632"/>
    <lineage>
        <taxon>Bacteria</taxon>
        <taxon>Pseudomonadati</taxon>
        <taxon>Thermodesulfobacteriota</taxon>
        <taxon>Thermodesulfobacteria</taxon>
        <taxon>Thermodesulfobacteriales</taxon>
        <taxon>Thermodesulfatatoraceae</taxon>
        <taxon>Thermodesulfatator</taxon>
    </lineage>
</organism>
<feature type="transmembrane region" description="Helical" evidence="7">
    <location>
        <begin position="296"/>
        <end position="315"/>
    </location>
</feature>
<accession>A0A177E8J7</accession>
<evidence type="ECO:0000256" key="1">
    <source>
        <dbReference type="ARBA" id="ARBA00004651"/>
    </source>
</evidence>
<feature type="transmembrane region" description="Helical" evidence="7">
    <location>
        <begin position="231"/>
        <end position="251"/>
    </location>
</feature>
<dbReference type="InterPro" id="IPR036259">
    <property type="entry name" value="MFS_trans_sf"/>
</dbReference>
<keyword evidence="3" id="KW-1003">Cell membrane</keyword>
<dbReference type="CDD" id="cd06173">
    <property type="entry name" value="MFS_MefA_like"/>
    <property type="match status" value="1"/>
</dbReference>
<name>A0A177E8J7_9BACT</name>
<evidence type="ECO:0000256" key="7">
    <source>
        <dbReference type="SAM" id="Phobius"/>
    </source>
</evidence>
<dbReference type="PANTHER" id="PTHR23513">
    <property type="entry name" value="INTEGRAL MEMBRANE EFFLUX PROTEIN-RELATED"/>
    <property type="match status" value="1"/>
</dbReference>
<dbReference type="PROSITE" id="PS50850">
    <property type="entry name" value="MFS"/>
    <property type="match status" value="2"/>
</dbReference>
<dbReference type="Pfam" id="PF05977">
    <property type="entry name" value="MFS_3"/>
    <property type="match status" value="1"/>
</dbReference>
<dbReference type="AlphaFoldDB" id="A0A177E8J7"/>
<dbReference type="Gene3D" id="1.20.1250.20">
    <property type="entry name" value="MFS general substrate transporter like domains"/>
    <property type="match status" value="1"/>
</dbReference>
<keyword evidence="5 7" id="KW-1133">Transmembrane helix</keyword>
<dbReference type="InterPro" id="IPR020846">
    <property type="entry name" value="MFS_dom"/>
</dbReference>
<evidence type="ECO:0000313" key="9">
    <source>
        <dbReference type="EMBL" id="OAG27339.1"/>
    </source>
</evidence>
<feature type="transmembrane region" description="Helical" evidence="7">
    <location>
        <begin position="111"/>
        <end position="131"/>
    </location>
</feature>
<feature type="transmembrane region" description="Helical" evidence="7">
    <location>
        <begin position="52"/>
        <end position="73"/>
    </location>
</feature>
<feature type="transmembrane region" description="Helical" evidence="7">
    <location>
        <begin position="20"/>
        <end position="40"/>
    </location>
</feature>
<dbReference type="GO" id="GO:0022857">
    <property type="term" value="F:transmembrane transporter activity"/>
    <property type="evidence" value="ECO:0007669"/>
    <property type="project" value="InterPro"/>
</dbReference>
<dbReference type="STRING" id="1795632.TH606_07310"/>
<dbReference type="RefSeq" id="WP_068542456.1">
    <property type="nucleotide sequence ID" value="NZ_LSFI01000032.1"/>
</dbReference>
<feature type="transmembrane region" description="Helical" evidence="7">
    <location>
        <begin position="383"/>
        <end position="403"/>
    </location>
</feature>
<dbReference type="Proteomes" id="UP000076964">
    <property type="component" value="Unassembled WGS sequence"/>
</dbReference>
<feature type="transmembrane region" description="Helical" evidence="7">
    <location>
        <begin position="321"/>
        <end position="339"/>
    </location>
</feature>
<feature type="transmembrane region" description="Helical" evidence="7">
    <location>
        <begin position="351"/>
        <end position="377"/>
    </location>
</feature>
<feature type="transmembrane region" description="Helical" evidence="7">
    <location>
        <begin position="143"/>
        <end position="162"/>
    </location>
</feature>
<dbReference type="EMBL" id="LSFI01000032">
    <property type="protein sequence ID" value="OAG27339.1"/>
    <property type="molecule type" value="Genomic_DNA"/>
</dbReference>
<dbReference type="OrthoDB" id="9775268at2"/>
<evidence type="ECO:0000256" key="2">
    <source>
        <dbReference type="ARBA" id="ARBA00022448"/>
    </source>
</evidence>
<proteinExistence type="predicted"/>
<reference evidence="9 10" key="1">
    <citation type="submission" date="2016-02" db="EMBL/GenBank/DDBJ databases">
        <title>Draft genome sequence of Thermodesulfatator sp. S606.</title>
        <authorList>
            <person name="Lai Q."/>
            <person name="Cao J."/>
            <person name="Dupont S."/>
            <person name="Shao Z."/>
            <person name="Jebbar M."/>
            <person name="Alain K."/>
        </authorList>
    </citation>
    <scope>NUCLEOTIDE SEQUENCE [LARGE SCALE GENOMIC DNA]</scope>
    <source>
        <strain evidence="9 10">S606</strain>
    </source>
</reference>
<feature type="domain" description="Major facilitator superfamily (MFS) profile" evidence="8">
    <location>
        <begin position="224"/>
        <end position="407"/>
    </location>
</feature>
<evidence type="ECO:0000256" key="3">
    <source>
        <dbReference type="ARBA" id="ARBA00022475"/>
    </source>
</evidence>
<keyword evidence="10" id="KW-1185">Reference proteome</keyword>
<feature type="transmembrane region" description="Helical" evidence="7">
    <location>
        <begin position="85"/>
        <end position="105"/>
    </location>
</feature>
<gene>
    <name evidence="9" type="ORF">TH606_07310</name>
</gene>
<keyword evidence="6 7" id="KW-0472">Membrane</keyword>
<keyword evidence="2" id="KW-0813">Transport</keyword>
<feature type="domain" description="Major facilitator superfamily (MFS) profile" evidence="8">
    <location>
        <begin position="1"/>
        <end position="201"/>
    </location>
</feature>
<comment type="subcellular location">
    <subcellularLocation>
        <location evidence="1">Cell membrane</location>
        <topology evidence="1">Multi-pass membrane protein</topology>
    </subcellularLocation>
</comment>
<dbReference type="GO" id="GO:0005886">
    <property type="term" value="C:plasma membrane"/>
    <property type="evidence" value="ECO:0007669"/>
    <property type="project" value="UniProtKB-SubCell"/>
</dbReference>
<evidence type="ECO:0000259" key="8">
    <source>
        <dbReference type="PROSITE" id="PS50850"/>
    </source>
</evidence>
<dbReference type="PANTHER" id="PTHR23513:SF11">
    <property type="entry name" value="STAPHYLOFERRIN A TRANSPORTER"/>
    <property type="match status" value="1"/>
</dbReference>
<keyword evidence="4 7" id="KW-0812">Transmembrane</keyword>
<feature type="transmembrane region" description="Helical" evidence="7">
    <location>
        <begin position="174"/>
        <end position="199"/>
    </location>
</feature>
<feature type="transmembrane region" description="Helical" evidence="7">
    <location>
        <begin position="263"/>
        <end position="284"/>
    </location>
</feature>
<dbReference type="InterPro" id="IPR010290">
    <property type="entry name" value="TM_effector"/>
</dbReference>
<protein>
    <recommendedName>
        <fullName evidence="8">Major facilitator superfamily (MFS) profile domain-containing protein</fullName>
    </recommendedName>
</protein>
<evidence type="ECO:0000313" key="10">
    <source>
        <dbReference type="Proteomes" id="UP000076964"/>
    </source>
</evidence>
<sequence>MPILGEIAHNLILPLRLRNFRIFFLGQSLSLIGTWIHTTAQRWLIYDLTGSAFFLGVLGGIGSLPILLFSLPAGYLADHLPKRNLLLLSQSIAALQAGVLTFLVFTGKVEVWHILALAFVLGCTVALEFPVRHSFIFELVGENSLVTAISLHSTAFNLARFLGPAIAGFLMAHFGLWSCFLANTLSYLPVILALFLIPLSDNHKKPSKRPWQGLKEGFLFALNNRQIKRTLLLIATTSVFVLPYAVLLPAVVRENFGGGGQEFSLLMAANGLGTLFGALCMAAFGRDLPKEKFIPINLFILCLFLIGVVLSQKFYLACVLLVMSGFHMVCMFTSANAFLQLSSPDDMRGRILSLFSLSFLGLFPLGSFFSGIVAQFLGPKWTLLGGFLIAWFLSLWQGILPAFRAKH</sequence>
<evidence type="ECO:0000256" key="6">
    <source>
        <dbReference type="ARBA" id="ARBA00023136"/>
    </source>
</evidence>
<comment type="caution">
    <text evidence="9">The sequence shown here is derived from an EMBL/GenBank/DDBJ whole genome shotgun (WGS) entry which is preliminary data.</text>
</comment>
<evidence type="ECO:0000256" key="5">
    <source>
        <dbReference type="ARBA" id="ARBA00022989"/>
    </source>
</evidence>
<evidence type="ECO:0000256" key="4">
    <source>
        <dbReference type="ARBA" id="ARBA00022692"/>
    </source>
</evidence>